<dbReference type="PANTHER" id="PTHR11475:SF4">
    <property type="entry name" value="CHORION PEROXIDASE"/>
    <property type="match status" value="1"/>
</dbReference>
<keyword evidence="4" id="KW-0408">Iron</keyword>
<dbReference type="SUPFAM" id="SSF48113">
    <property type="entry name" value="Heme-dependent peroxidases"/>
    <property type="match status" value="1"/>
</dbReference>
<evidence type="ECO:0000256" key="2">
    <source>
        <dbReference type="ARBA" id="ARBA00022525"/>
    </source>
</evidence>
<dbReference type="InterPro" id="IPR019791">
    <property type="entry name" value="Haem_peroxidase_animal"/>
</dbReference>
<reference evidence="7 8" key="1">
    <citation type="submission" date="2018-06" db="EMBL/GenBank/DDBJ databases">
        <title>Comparative genomics reveals the genomic features of Rhizophagus irregularis, R. cerebriforme, R. diaphanum and Gigaspora rosea, and their symbiotic lifestyle signature.</title>
        <authorList>
            <person name="Morin E."/>
            <person name="San Clemente H."/>
            <person name="Chen E.C.H."/>
            <person name="De La Providencia I."/>
            <person name="Hainaut M."/>
            <person name="Kuo A."/>
            <person name="Kohler A."/>
            <person name="Murat C."/>
            <person name="Tang N."/>
            <person name="Roy S."/>
            <person name="Loubradou J."/>
            <person name="Henrissat B."/>
            <person name="Grigoriev I.V."/>
            <person name="Corradi N."/>
            <person name="Roux C."/>
            <person name="Martin F.M."/>
        </authorList>
    </citation>
    <scope>NUCLEOTIDE SEQUENCE [LARGE SCALE GENOMIC DNA]</scope>
    <source>
        <strain evidence="7 8">DAOM 194757</strain>
    </source>
</reference>
<keyword evidence="4" id="KW-0349">Heme</keyword>
<dbReference type="CDD" id="cd09631">
    <property type="entry name" value="DOMON_DOH"/>
    <property type="match status" value="1"/>
</dbReference>
<keyword evidence="8" id="KW-1185">Reference proteome</keyword>
<dbReference type="SMART" id="SM00664">
    <property type="entry name" value="DoH"/>
    <property type="match status" value="1"/>
</dbReference>
<dbReference type="GO" id="GO:0004601">
    <property type="term" value="F:peroxidase activity"/>
    <property type="evidence" value="ECO:0007669"/>
    <property type="project" value="UniProtKB-KW"/>
</dbReference>
<evidence type="ECO:0000313" key="7">
    <source>
        <dbReference type="EMBL" id="RIB20266.1"/>
    </source>
</evidence>
<protein>
    <submittedName>
        <fullName evidence="7">Heme peroxidase</fullName>
    </submittedName>
</protein>
<organism evidence="7 8">
    <name type="scientific">Gigaspora rosea</name>
    <dbReference type="NCBI Taxonomy" id="44941"/>
    <lineage>
        <taxon>Eukaryota</taxon>
        <taxon>Fungi</taxon>
        <taxon>Fungi incertae sedis</taxon>
        <taxon>Mucoromycota</taxon>
        <taxon>Glomeromycotina</taxon>
        <taxon>Glomeromycetes</taxon>
        <taxon>Diversisporales</taxon>
        <taxon>Gigasporaceae</taxon>
        <taxon>Gigaspora</taxon>
    </lineage>
</organism>
<evidence type="ECO:0000256" key="4">
    <source>
        <dbReference type="PIRSR" id="PIRSR619791-2"/>
    </source>
</evidence>
<dbReference type="GO" id="GO:0046872">
    <property type="term" value="F:metal ion binding"/>
    <property type="evidence" value="ECO:0007669"/>
    <property type="project" value="UniProtKB-KW"/>
</dbReference>
<dbReference type="EMBL" id="QKWP01000427">
    <property type="protein sequence ID" value="RIB20266.1"/>
    <property type="molecule type" value="Genomic_DNA"/>
</dbReference>
<keyword evidence="3" id="KW-0325">Glycoprotein</keyword>
<comment type="subcellular location">
    <subcellularLocation>
        <location evidence="1">Secreted</location>
    </subcellularLocation>
</comment>
<keyword evidence="5" id="KW-0812">Transmembrane</keyword>
<dbReference type="Gene3D" id="2.60.40.1210">
    <property type="entry name" value="Cellobiose dehydrogenase, cytochrome domain"/>
    <property type="match status" value="1"/>
</dbReference>
<accession>A0A397VM55</accession>
<evidence type="ECO:0000313" key="8">
    <source>
        <dbReference type="Proteomes" id="UP000266673"/>
    </source>
</evidence>
<dbReference type="OrthoDB" id="823504at2759"/>
<evidence type="ECO:0000256" key="3">
    <source>
        <dbReference type="ARBA" id="ARBA00023180"/>
    </source>
</evidence>
<dbReference type="InterPro" id="IPR045266">
    <property type="entry name" value="DOH_DOMON"/>
</dbReference>
<dbReference type="GO" id="GO:0020037">
    <property type="term" value="F:heme binding"/>
    <property type="evidence" value="ECO:0007669"/>
    <property type="project" value="InterPro"/>
</dbReference>
<feature type="binding site" description="axial binding residue" evidence="4">
    <location>
        <position position="406"/>
    </location>
    <ligand>
        <name>heme b</name>
        <dbReference type="ChEBI" id="CHEBI:60344"/>
    </ligand>
    <ligandPart>
        <name>Fe</name>
        <dbReference type="ChEBI" id="CHEBI:18248"/>
    </ligandPart>
</feature>
<dbReference type="InterPro" id="IPR005018">
    <property type="entry name" value="DOMON_domain"/>
</dbReference>
<keyword evidence="4" id="KW-0479">Metal-binding</keyword>
<sequence>MSEVHSYGPCTATCSRGARYTTGPCTANAAVVPDIIKKQHCLLEFGWVREPAFTRRAIVKERKITFTACFSPPFIVETRLIDGSDNNAINPIAGTPGQPFLRAISSLNFNQNFSPVTSPTDFLGLNPSGPTTIKCSDSVPAGLYPMPRCISDVITKYNTPLYDVNELLNYRSFRRTSHFATFFGQYISFDIIYSKNTNPTYPMFLPADDPFYNPNPNFTTSPYQLSVPFLPANRSEGNNDTNPPILFSGINHITPFLDLNTIYGISDQDAISRLRDTFTNRGKLKTYIINGQEFPPKNSSDGSYVWGWGPSKRAYSIFTFAIQTIWIREHNRLCDELYQKHGNSWTDDRYFQEARRWVTAFYQKAVAEEYFGAILGRPLPAYQKYDPNLKPGVDTFFSTVTFRYGHSELSNFYQIQDEYGGTLYNLSLRDIANLTLVETLGLERVLWSMILQRQEEVDVFLVDATKNIFNVDNNIFDLAAFDIIRSRDRGIPLYNVVRQYFGFPKAQSFADISNNSIIQENLAKIYPNGIETVEAWVGVMSEDHLDGSNFGMVMNASMVTQYSYLRDSDNFWYEKPEMFTYDERLIIRNTTLRNIIIRNINNSINFPQNLWSIQPKMTLNSSEDNGYPTKIGSWSQYIVRYRIDLTYVYFKIQLQTSNGNGWFGMGFGPDDDGMKGAEFIIGIVSNGNVTLRNYHADVGGYHPPLRDDIQDPTLVPKFSMSDTKAVTVEFKRLLRPPGKKPITNDDMKYILAYNPNSNAFTYHQNNRMLFQVNFYSSEIGSAASTDLQRLVRLIHGCGMLITWCIFFPISILVVRYWK</sequence>
<name>A0A397VM55_9GLOM</name>
<dbReference type="PROSITE" id="PS50292">
    <property type="entry name" value="PEROXIDASE_3"/>
    <property type="match status" value="1"/>
</dbReference>
<keyword evidence="7" id="KW-0575">Peroxidase</keyword>
<dbReference type="Gene3D" id="1.10.640.10">
    <property type="entry name" value="Haem peroxidase domain superfamily, animal type"/>
    <property type="match status" value="1"/>
</dbReference>
<dbReference type="Pfam" id="PF03351">
    <property type="entry name" value="DOMON"/>
    <property type="match status" value="1"/>
</dbReference>
<proteinExistence type="predicted"/>
<feature type="domain" description="DOMON" evidence="6">
    <location>
        <begin position="635"/>
        <end position="754"/>
    </location>
</feature>
<keyword evidence="2" id="KW-0964">Secreted</keyword>
<feature type="transmembrane region" description="Helical" evidence="5">
    <location>
        <begin position="793"/>
        <end position="817"/>
    </location>
</feature>
<dbReference type="AlphaFoldDB" id="A0A397VM55"/>
<dbReference type="Proteomes" id="UP000266673">
    <property type="component" value="Unassembled WGS sequence"/>
</dbReference>
<dbReference type="PRINTS" id="PR00457">
    <property type="entry name" value="ANPEROXIDASE"/>
</dbReference>
<dbReference type="InterPro" id="IPR010255">
    <property type="entry name" value="Haem_peroxidase_sf"/>
</dbReference>
<dbReference type="PROSITE" id="PS50836">
    <property type="entry name" value="DOMON"/>
    <property type="match status" value="1"/>
</dbReference>
<keyword evidence="7" id="KW-0560">Oxidoreductase</keyword>
<gene>
    <name evidence="7" type="ORF">C2G38_2244675</name>
</gene>
<evidence type="ECO:0000259" key="6">
    <source>
        <dbReference type="PROSITE" id="PS50836"/>
    </source>
</evidence>
<dbReference type="Pfam" id="PF03098">
    <property type="entry name" value="An_peroxidase"/>
    <property type="match status" value="1"/>
</dbReference>
<comment type="caution">
    <text evidence="7">The sequence shown here is derived from an EMBL/GenBank/DDBJ whole genome shotgun (WGS) entry which is preliminary data.</text>
</comment>
<evidence type="ECO:0000256" key="5">
    <source>
        <dbReference type="SAM" id="Phobius"/>
    </source>
</evidence>
<feature type="non-terminal residue" evidence="7">
    <location>
        <position position="818"/>
    </location>
</feature>
<keyword evidence="5" id="KW-0472">Membrane</keyword>
<dbReference type="STRING" id="44941.A0A397VM55"/>
<dbReference type="GO" id="GO:0005576">
    <property type="term" value="C:extracellular region"/>
    <property type="evidence" value="ECO:0007669"/>
    <property type="project" value="UniProtKB-SubCell"/>
</dbReference>
<evidence type="ECO:0000256" key="1">
    <source>
        <dbReference type="ARBA" id="ARBA00004613"/>
    </source>
</evidence>
<dbReference type="GO" id="GO:0006979">
    <property type="term" value="P:response to oxidative stress"/>
    <property type="evidence" value="ECO:0007669"/>
    <property type="project" value="InterPro"/>
</dbReference>
<dbReference type="InterPro" id="IPR037120">
    <property type="entry name" value="Haem_peroxidase_sf_animal"/>
</dbReference>
<keyword evidence="5" id="KW-1133">Transmembrane helix</keyword>
<dbReference type="PANTHER" id="PTHR11475">
    <property type="entry name" value="OXIDASE/PEROXIDASE"/>
    <property type="match status" value="1"/>
</dbReference>